<dbReference type="EMBL" id="JAHUTI010042877">
    <property type="protein sequence ID" value="MED6246381.1"/>
    <property type="molecule type" value="Genomic_DNA"/>
</dbReference>
<accession>A0ABU7B739</accession>
<organism evidence="2 3">
    <name type="scientific">Ataeniobius toweri</name>
    <dbReference type="NCBI Taxonomy" id="208326"/>
    <lineage>
        <taxon>Eukaryota</taxon>
        <taxon>Metazoa</taxon>
        <taxon>Chordata</taxon>
        <taxon>Craniata</taxon>
        <taxon>Vertebrata</taxon>
        <taxon>Euteleostomi</taxon>
        <taxon>Actinopterygii</taxon>
        <taxon>Neopterygii</taxon>
        <taxon>Teleostei</taxon>
        <taxon>Neoteleostei</taxon>
        <taxon>Acanthomorphata</taxon>
        <taxon>Ovalentaria</taxon>
        <taxon>Atherinomorphae</taxon>
        <taxon>Cyprinodontiformes</taxon>
        <taxon>Goodeidae</taxon>
        <taxon>Ataeniobius</taxon>
    </lineage>
</organism>
<dbReference type="Proteomes" id="UP001345963">
    <property type="component" value="Unassembled WGS sequence"/>
</dbReference>
<name>A0ABU7B739_9TELE</name>
<keyword evidence="1" id="KW-0472">Membrane</keyword>
<protein>
    <submittedName>
        <fullName evidence="2">Uncharacterized protein</fullName>
    </submittedName>
</protein>
<reference evidence="2 3" key="1">
    <citation type="submission" date="2021-07" db="EMBL/GenBank/DDBJ databases">
        <authorList>
            <person name="Palmer J.M."/>
        </authorList>
    </citation>
    <scope>NUCLEOTIDE SEQUENCE [LARGE SCALE GENOMIC DNA]</scope>
    <source>
        <strain evidence="2 3">AT_MEX2019</strain>
        <tissue evidence="2">Muscle</tissue>
    </source>
</reference>
<sequence length="111" mass="12296">MLLTVLSLYCFSYSVFIPTSRLFQSVLVVVCVVQDNTCPWSLLCYGSSLSTVYVLRYILTLLSNFALFAVISAFNFVLSILFLEATPGLSLCLPVTPLWRGEPSELLLATT</sequence>
<comment type="caution">
    <text evidence="2">The sequence shown here is derived from an EMBL/GenBank/DDBJ whole genome shotgun (WGS) entry which is preliminary data.</text>
</comment>
<keyword evidence="1" id="KW-1133">Transmembrane helix</keyword>
<keyword evidence="1" id="KW-0812">Transmembrane</keyword>
<gene>
    <name evidence="2" type="ORF">ATANTOWER_017104</name>
</gene>
<evidence type="ECO:0000256" key="1">
    <source>
        <dbReference type="SAM" id="Phobius"/>
    </source>
</evidence>
<proteinExistence type="predicted"/>
<evidence type="ECO:0000313" key="2">
    <source>
        <dbReference type="EMBL" id="MED6246381.1"/>
    </source>
</evidence>
<evidence type="ECO:0000313" key="3">
    <source>
        <dbReference type="Proteomes" id="UP001345963"/>
    </source>
</evidence>
<feature type="transmembrane region" description="Helical" evidence="1">
    <location>
        <begin position="65"/>
        <end position="83"/>
    </location>
</feature>
<keyword evidence="3" id="KW-1185">Reference proteome</keyword>